<name>A0A1R1Y7A9_9FUNG</name>
<dbReference type="Pfam" id="PF00560">
    <property type="entry name" value="LRR_1"/>
    <property type="match status" value="2"/>
</dbReference>
<dbReference type="EMBL" id="LSSN01000687">
    <property type="protein sequence ID" value="OMJ22750.1"/>
    <property type="molecule type" value="Genomic_DNA"/>
</dbReference>
<sequence>MVKDSDLSILYLDNCSISLTALERILIAVKTSKLKCLFLRKNELKGKHCSALRRFLSGSNVDSSFRPDQNLTNSQNYESSFLHQEKSQPFISTKLSYPRLKVLDLSHNLLGPEIGSFIHSLESNYYLNKLVLRNNSITSFGASSLVEGILKSSSLHQLDVSNNSLMSGPNGGMVTDSFCQLIKRSKISKLVLDNCELNNAFSTSVALAINQKSKLRHLDLSNNRCHSPETLKTFISVSKNSNLRAVKFTVPATNGEINDLVKQLNEICSLNSS</sequence>
<dbReference type="PANTHER" id="PTHR24114:SF2">
    <property type="entry name" value="F-BOX DOMAIN-CONTAINING PROTEIN-RELATED"/>
    <property type="match status" value="1"/>
</dbReference>
<dbReference type="SUPFAM" id="SSF52047">
    <property type="entry name" value="RNI-like"/>
    <property type="match status" value="1"/>
</dbReference>
<dbReference type="AlphaFoldDB" id="A0A1R1Y7A9"/>
<evidence type="ECO:0000313" key="2">
    <source>
        <dbReference type="Proteomes" id="UP000187283"/>
    </source>
</evidence>
<dbReference type="PANTHER" id="PTHR24114">
    <property type="entry name" value="LEUCINE RICH REPEAT FAMILY PROTEIN"/>
    <property type="match status" value="1"/>
</dbReference>
<gene>
    <name evidence="1" type="ORF">AYI70_g2672</name>
</gene>
<accession>A0A1R1Y7A9</accession>
<dbReference type="Gene3D" id="3.80.10.10">
    <property type="entry name" value="Ribonuclease Inhibitor"/>
    <property type="match status" value="1"/>
</dbReference>
<organism evidence="1 2">
    <name type="scientific">Smittium culicis</name>
    <dbReference type="NCBI Taxonomy" id="133412"/>
    <lineage>
        <taxon>Eukaryota</taxon>
        <taxon>Fungi</taxon>
        <taxon>Fungi incertae sedis</taxon>
        <taxon>Zoopagomycota</taxon>
        <taxon>Kickxellomycotina</taxon>
        <taxon>Harpellomycetes</taxon>
        <taxon>Harpellales</taxon>
        <taxon>Legeriomycetaceae</taxon>
        <taxon>Smittium</taxon>
    </lineage>
</organism>
<dbReference type="InterPro" id="IPR032675">
    <property type="entry name" value="LRR_dom_sf"/>
</dbReference>
<dbReference type="InterPro" id="IPR052394">
    <property type="entry name" value="LRR-containing"/>
</dbReference>
<dbReference type="OrthoDB" id="120976at2759"/>
<proteinExistence type="predicted"/>
<comment type="caution">
    <text evidence="1">The sequence shown here is derived from an EMBL/GenBank/DDBJ whole genome shotgun (WGS) entry which is preliminary data.</text>
</comment>
<protein>
    <submittedName>
        <fullName evidence="1">Uncharacterized protein</fullName>
    </submittedName>
</protein>
<dbReference type="InterPro" id="IPR001611">
    <property type="entry name" value="Leu-rich_rpt"/>
</dbReference>
<keyword evidence="2" id="KW-1185">Reference proteome</keyword>
<reference evidence="1 2" key="1">
    <citation type="submission" date="2017-01" db="EMBL/GenBank/DDBJ databases">
        <authorList>
            <person name="Mah S.A."/>
            <person name="Swanson W.J."/>
            <person name="Moy G.W."/>
            <person name="Vacquier V.D."/>
        </authorList>
    </citation>
    <scope>NUCLEOTIDE SEQUENCE [LARGE SCALE GENOMIC DNA]</scope>
    <source>
        <strain evidence="1 2">GSMNP</strain>
    </source>
</reference>
<evidence type="ECO:0000313" key="1">
    <source>
        <dbReference type="EMBL" id="OMJ22750.1"/>
    </source>
</evidence>
<dbReference type="Proteomes" id="UP000187283">
    <property type="component" value="Unassembled WGS sequence"/>
</dbReference>